<accession>A0A2P6S268</accession>
<protein>
    <submittedName>
        <fullName evidence="1">Uncharacterized protein</fullName>
    </submittedName>
</protein>
<dbReference type="EMBL" id="PDCK01000040">
    <property type="protein sequence ID" value="PRQ52778.1"/>
    <property type="molecule type" value="Genomic_DNA"/>
</dbReference>
<reference evidence="1 2" key="1">
    <citation type="journal article" date="2018" name="Nat. Genet.">
        <title>The Rosa genome provides new insights in the design of modern roses.</title>
        <authorList>
            <person name="Bendahmane M."/>
        </authorList>
    </citation>
    <scope>NUCLEOTIDE SEQUENCE [LARGE SCALE GENOMIC DNA]</scope>
    <source>
        <strain evidence="2">cv. Old Blush</strain>
    </source>
</reference>
<dbReference type="Proteomes" id="UP000238479">
    <property type="component" value="Chromosome 2"/>
</dbReference>
<gene>
    <name evidence="1" type="ORF">RchiOBHm_Chr2g0159141</name>
</gene>
<dbReference type="AlphaFoldDB" id="A0A2P6S268"/>
<dbReference type="Gramene" id="PRQ52778">
    <property type="protein sequence ID" value="PRQ52778"/>
    <property type="gene ID" value="RchiOBHm_Chr2g0159141"/>
</dbReference>
<evidence type="ECO:0000313" key="2">
    <source>
        <dbReference type="Proteomes" id="UP000238479"/>
    </source>
</evidence>
<comment type="caution">
    <text evidence="1">The sequence shown here is derived from an EMBL/GenBank/DDBJ whole genome shotgun (WGS) entry which is preliminary data.</text>
</comment>
<keyword evidence="2" id="KW-1185">Reference proteome</keyword>
<name>A0A2P6S268_ROSCH</name>
<proteinExistence type="predicted"/>
<sequence>MRHYTRNFIMRCLRDSEVFFNHRSMELRNMVFLLCSKYLSRRHSFRYYRFR</sequence>
<evidence type="ECO:0000313" key="1">
    <source>
        <dbReference type="EMBL" id="PRQ52778.1"/>
    </source>
</evidence>
<organism evidence="1 2">
    <name type="scientific">Rosa chinensis</name>
    <name type="common">China rose</name>
    <dbReference type="NCBI Taxonomy" id="74649"/>
    <lineage>
        <taxon>Eukaryota</taxon>
        <taxon>Viridiplantae</taxon>
        <taxon>Streptophyta</taxon>
        <taxon>Embryophyta</taxon>
        <taxon>Tracheophyta</taxon>
        <taxon>Spermatophyta</taxon>
        <taxon>Magnoliopsida</taxon>
        <taxon>eudicotyledons</taxon>
        <taxon>Gunneridae</taxon>
        <taxon>Pentapetalae</taxon>
        <taxon>rosids</taxon>
        <taxon>fabids</taxon>
        <taxon>Rosales</taxon>
        <taxon>Rosaceae</taxon>
        <taxon>Rosoideae</taxon>
        <taxon>Rosoideae incertae sedis</taxon>
        <taxon>Rosa</taxon>
    </lineage>
</organism>